<reference evidence="1" key="1">
    <citation type="submission" date="2014-05" db="EMBL/GenBank/DDBJ databases">
        <title>The transcriptome of the halophilic microalga Tetraselmis sp. GSL018 isolated from the Great Salt Lake, Utah.</title>
        <authorList>
            <person name="Jinkerson R.E."/>
            <person name="D'Adamo S."/>
            <person name="Posewitz M.C."/>
        </authorList>
    </citation>
    <scope>NUCLEOTIDE SEQUENCE</scope>
    <source>
        <strain evidence="1">GSL018</strain>
    </source>
</reference>
<dbReference type="AlphaFoldDB" id="A0A061S5I5"/>
<name>A0A061S5I5_9CHLO</name>
<gene>
    <name evidence="1" type="ORF">TSPGSL018_10249</name>
</gene>
<organism evidence="1">
    <name type="scientific">Tetraselmis sp. GSL018</name>
    <dbReference type="NCBI Taxonomy" id="582737"/>
    <lineage>
        <taxon>Eukaryota</taxon>
        <taxon>Viridiplantae</taxon>
        <taxon>Chlorophyta</taxon>
        <taxon>core chlorophytes</taxon>
        <taxon>Chlorodendrophyceae</taxon>
        <taxon>Chlorodendrales</taxon>
        <taxon>Chlorodendraceae</taxon>
        <taxon>Tetraselmis</taxon>
    </lineage>
</organism>
<sequence length="80" mass="9040">LRSGDRAPPLSSIKRPCCNLGTELSQQLKVSCRVCPPLCFRLMENCDYFLYRSRSCFPDSPFPLALEGVRSSAWAWAAIR</sequence>
<proteinExistence type="predicted"/>
<protein>
    <submittedName>
        <fullName evidence="1">Uncharacterized protein</fullName>
    </submittedName>
</protein>
<dbReference type="EMBL" id="GBEZ01004793">
    <property type="protein sequence ID" value="JAC80452.1"/>
    <property type="molecule type" value="Transcribed_RNA"/>
</dbReference>
<feature type="non-terminal residue" evidence="1">
    <location>
        <position position="1"/>
    </location>
</feature>
<evidence type="ECO:0000313" key="1">
    <source>
        <dbReference type="EMBL" id="JAC80452.1"/>
    </source>
</evidence>
<accession>A0A061S5I5</accession>